<name>A0A183IJ40_9BILA</name>
<dbReference type="AlphaFoldDB" id="A0A183IJ40"/>
<organism evidence="3">
    <name type="scientific">Soboliphyme baturini</name>
    <dbReference type="NCBI Taxonomy" id="241478"/>
    <lineage>
        <taxon>Eukaryota</taxon>
        <taxon>Metazoa</taxon>
        <taxon>Ecdysozoa</taxon>
        <taxon>Nematoda</taxon>
        <taxon>Enoplea</taxon>
        <taxon>Dorylaimia</taxon>
        <taxon>Dioctophymatida</taxon>
        <taxon>Dioctophymatoidea</taxon>
        <taxon>Soboliphymatidae</taxon>
        <taxon>Soboliphyme</taxon>
    </lineage>
</organism>
<proteinExistence type="predicted"/>
<evidence type="ECO:0000313" key="3">
    <source>
        <dbReference type="WBParaSite" id="SBAD_0000380001-mRNA-1"/>
    </source>
</evidence>
<gene>
    <name evidence="1" type="ORF">SBAD_LOCUS3636</name>
</gene>
<evidence type="ECO:0000313" key="2">
    <source>
        <dbReference type="Proteomes" id="UP000270296"/>
    </source>
</evidence>
<accession>A0A183IJ40</accession>
<dbReference type="Proteomes" id="UP000270296">
    <property type="component" value="Unassembled WGS sequence"/>
</dbReference>
<reference evidence="3" key="1">
    <citation type="submission" date="2016-06" db="UniProtKB">
        <authorList>
            <consortium name="WormBaseParasite"/>
        </authorList>
    </citation>
    <scope>IDENTIFICATION</scope>
</reference>
<sequence length="152" mass="16350">MAATGSATVTAEDPPSNFDMNQFLRNTLSSFVLPVTERASEALTAVGASSPPTTRTMSSTKSVPNFLSSVVAQDDCAYCSQLQPVADQLYCQQCTNLFSNMPERAANHHLLKKRGDSSASHRLLTTSFINPTMCHVAVQTCADVNDGMLLVF</sequence>
<keyword evidence="2" id="KW-1185">Reference proteome</keyword>
<reference evidence="1 2" key="2">
    <citation type="submission" date="2018-11" db="EMBL/GenBank/DDBJ databases">
        <authorList>
            <consortium name="Pathogen Informatics"/>
        </authorList>
    </citation>
    <scope>NUCLEOTIDE SEQUENCE [LARGE SCALE GENOMIC DNA]</scope>
</reference>
<evidence type="ECO:0000313" key="1">
    <source>
        <dbReference type="EMBL" id="VDP01866.1"/>
    </source>
</evidence>
<dbReference type="EMBL" id="UZAM01007858">
    <property type="protein sequence ID" value="VDP01866.1"/>
    <property type="molecule type" value="Genomic_DNA"/>
</dbReference>
<dbReference type="WBParaSite" id="SBAD_0000380001-mRNA-1">
    <property type="protein sequence ID" value="SBAD_0000380001-mRNA-1"/>
    <property type="gene ID" value="SBAD_0000380001"/>
</dbReference>
<protein>
    <submittedName>
        <fullName evidence="3">B box-type domain-containing protein</fullName>
    </submittedName>
</protein>